<dbReference type="PROSITE" id="PS50119">
    <property type="entry name" value="ZF_BBOX"/>
    <property type="match status" value="2"/>
</dbReference>
<dbReference type="InterPro" id="IPR011042">
    <property type="entry name" value="6-blade_b-propeller_TolB-like"/>
</dbReference>
<evidence type="ECO:0000256" key="2">
    <source>
        <dbReference type="SAM" id="Coils"/>
    </source>
</evidence>
<dbReference type="InterPro" id="IPR047153">
    <property type="entry name" value="TRIM45/56/19-like"/>
</dbReference>
<dbReference type="GO" id="GO:0008270">
    <property type="term" value="F:zinc ion binding"/>
    <property type="evidence" value="ECO:0007669"/>
    <property type="project" value="UniProtKB-KW"/>
</dbReference>
<dbReference type="SUPFAM" id="SSF101898">
    <property type="entry name" value="NHL repeat"/>
    <property type="match status" value="1"/>
</dbReference>
<name>A0AA88Y284_PINIB</name>
<reference evidence="4" key="1">
    <citation type="submission" date="2019-08" db="EMBL/GenBank/DDBJ databases">
        <title>The improved chromosome-level genome for the pearl oyster Pinctada fucata martensii using PacBio sequencing and Hi-C.</title>
        <authorList>
            <person name="Zheng Z."/>
        </authorList>
    </citation>
    <scope>NUCLEOTIDE SEQUENCE</scope>
    <source>
        <strain evidence="4">ZZ-2019</strain>
        <tissue evidence="4">Adductor muscle</tissue>
    </source>
</reference>
<dbReference type="SMART" id="SM00336">
    <property type="entry name" value="BBOX"/>
    <property type="match status" value="2"/>
</dbReference>
<dbReference type="InterPro" id="IPR000315">
    <property type="entry name" value="Znf_B-box"/>
</dbReference>
<feature type="domain" description="B box-type" evidence="3">
    <location>
        <begin position="12"/>
        <end position="59"/>
    </location>
</feature>
<comment type="caution">
    <text evidence="4">The sequence shown here is derived from an EMBL/GenBank/DDBJ whole genome shotgun (WGS) entry which is preliminary data.</text>
</comment>
<organism evidence="4 5">
    <name type="scientific">Pinctada imbricata</name>
    <name type="common">Atlantic pearl-oyster</name>
    <name type="synonym">Pinctada martensii</name>
    <dbReference type="NCBI Taxonomy" id="66713"/>
    <lineage>
        <taxon>Eukaryota</taxon>
        <taxon>Metazoa</taxon>
        <taxon>Spiralia</taxon>
        <taxon>Lophotrochozoa</taxon>
        <taxon>Mollusca</taxon>
        <taxon>Bivalvia</taxon>
        <taxon>Autobranchia</taxon>
        <taxon>Pteriomorphia</taxon>
        <taxon>Pterioida</taxon>
        <taxon>Pterioidea</taxon>
        <taxon>Pteriidae</taxon>
        <taxon>Pinctada</taxon>
    </lineage>
</organism>
<gene>
    <name evidence="4" type="ORF">FSP39_000358</name>
</gene>
<evidence type="ECO:0000313" key="5">
    <source>
        <dbReference type="Proteomes" id="UP001186944"/>
    </source>
</evidence>
<protein>
    <recommendedName>
        <fullName evidence="3">B box-type domain-containing protein</fullName>
    </recommendedName>
</protein>
<dbReference type="PANTHER" id="PTHR25462:SF296">
    <property type="entry name" value="MEIOTIC P26, ISOFORM F"/>
    <property type="match status" value="1"/>
</dbReference>
<keyword evidence="2" id="KW-0175">Coiled coil</keyword>
<dbReference type="Gene3D" id="3.30.160.60">
    <property type="entry name" value="Classic Zinc Finger"/>
    <property type="match status" value="1"/>
</dbReference>
<dbReference type="EMBL" id="VSWD01000007">
    <property type="protein sequence ID" value="KAK3096456.1"/>
    <property type="molecule type" value="Genomic_DNA"/>
</dbReference>
<keyword evidence="1" id="KW-0479">Metal-binding</keyword>
<sequence length="574" mass="64118">MSDNGATPFPTQLAVSCGFCCGTTDVKWFCKSCPGSLCDTCKISHPSIPVFKNHIVVPRTNDVMRLYGPSKIAEQCRLHPAKEISTYCKDCQVPCCVTCQVQKHQKHHISTIEDAYLSAENRLNDNVKELEKNVLPTIDQMADNTEKDRSEKRVHIDRVREEVNTFRKELKEAVDESCDYLVEKLEHNETELDNLITKLNVQKGKIRKLIKEVNVIIQKGDLSMIKYSPPSPSTFIPEVPTPRPTIPVFSPGRDILTIIKERIGTVEWTEINPEFKHTPIPTAKFDLSMININKVGSFNSKINVTSITTAGNNTAWVMYHNSNTMYLYDSGGEMVRSITVKGSNGINGMVIRRSGEMIVTCENSKVRRVSVSGEVSTMIDTSPFMPYGVCLTDSEDAVVCMSAVVCLSDHGKNNMKNNHIAVYSPDTGKKLREIRGIDGQGKQQITVPYRVVSNGKDLCVVNVNPDHVVCVAERGDVRWVYDGKEAKLSKSFNPGGISVDKYNNLLVTDYYNKCIHYIDREGRLIQIILTQEQTGLSGPRGICVDDKTGQVWVGNGLVYFGTESKKVVICKYLS</sequence>
<dbReference type="AlphaFoldDB" id="A0AA88Y284"/>
<proteinExistence type="predicted"/>
<dbReference type="PANTHER" id="PTHR25462">
    <property type="entry name" value="BONUS, ISOFORM C-RELATED"/>
    <property type="match status" value="1"/>
</dbReference>
<dbReference type="Gene3D" id="2.120.10.30">
    <property type="entry name" value="TolB, C-terminal domain"/>
    <property type="match status" value="2"/>
</dbReference>
<keyword evidence="1" id="KW-0863">Zinc-finger</keyword>
<keyword evidence="5" id="KW-1185">Reference proteome</keyword>
<dbReference type="Proteomes" id="UP001186944">
    <property type="component" value="Unassembled WGS sequence"/>
</dbReference>
<evidence type="ECO:0000259" key="3">
    <source>
        <dbReference type="PROSITE" id="PS50119"/>
    </source>
</evidence>
<keyword evidence="1" id="KW-0862">Zinc</keyword>
<feature type="coiled-coil region" evidence="2">
    <location>
        <begin position="113"/>
        <end position="212"/>
    </location>
</feature>
<evidence type="ECO:0000313" key="4">
    <source>
        <dbReference type="EMBL" id="KAK3096456.1"/>
    </source>
</evidence>
<feature type="domain" description="B box-type" evidence="3">
    <location>
        <begin position="71"/>
        <end position="112"/>
    </location>
</feature>
<dbReference type="CDD" id="cd19757">
    <property type="entry name" value="Bbox1"/>
    <property type="match status" value="1"/>
</dbReference>
<dbReference type="CDD" id="cd19756">
    <property type="entry name" value="Bbox2"/>
    <property type="match status" value="1"/>
</dbReference>
<accession>A0AA88Y284</accession>
<dbReference type="SUPFAM" id="SSF57845">
    <property type="entry name" value="B-box zinc-binding domain"/>
    <property type="match status" value="1"/>
</dbReference>
<evidence type="ECO:0000256" key="1">
    <source>
        <dbReference type="PROSITE-ProRule" id="PRU00024"/>
    </source>
</evidence>
<dbReference type="Pfam" id="PF00643">
    <property type="entry name" value="zf-B_box"/>
    <property type="match status" value="1"/>
</dbReference>